<dbReference type="InterPro" id="IPR029052">
    <property type="entry name" value="Metallo-depent_PP-like"/>
</dbReference>
<evidence type="ECO:0000256" key="4">
    <source>
        <dbReference type="ARBA" id="ARBA00025742"/>
    </source>
</evidence>
<keyword evidence="3" id="KW-0408">Iron</keyword>
<protein>
    <submittedName>
        <fullName evidence="6">Cyclic 3',5'-adenosine monophosphate phosphodiesterase</fullName>
    </submittedName>
</protein>
<dbReference type="Proteomes" id="UP000054683">
    <property type="component" value="Unassembled WGS sequence"/>
</dbReference>
<sequence length="289" mass="32294">MTLLLQISDPHFGTEQPPVVAALQRLANMLQPDLVVMSGDITQRARRAQFNAARAFVDTFGATPFIIVPGNHDIPLYNLFARIAHPYANHQRVFGDDLEPVFESAELLVIGVNTTRAYRRKDGEISVQQVERVVRCLDHATPRQLRVVVTHQPVAAARTNDIRNLLHGREHAIERWSQAGVDLILGGHIHLPYVTPLHVAYKDLPHQMWAVQAGTALSSRVRGRVPNSVNVIDYDGSKTDARGALHRAIRRAIVARWDFSRASASFELNMQHELDLDSESLKTPLATLL</sequence>
<dbReference type="PANTHER" id="PTHR42988">
    <property type="entry name" value="PHOSPHOHYDROLASE"/>
    <property type="match status" value="1"/>
</dbReference>
<dbReference type="AlphaFoldDB" id="A0A158HNV9"/>
<proteinExistence type="inferred from homology"/>
<accession>A0A158HNV9</accession>
<comment type="similarity">
    <text evidence="4">Belongs to the cyclic nucleotide phosphodiesterase class-III family.</text>
</comment>
<dbReference type="Pfam" id="PF00149">
    <property type="entry name" value="Metallophos"/>
    <property type="match status" value="1"/>
</dbReference>
<evidence type="ECO:0000313" key="7">
    <source>
        <dbReference type="Proteomes" id="UP000054683"/>
    </source>
</evidence>
<reference evidence="6 7" key="1">
    <citation type="submission" date="2016-01" db="EMBL/GenBank/DDBJ databases">
        <authorList>
            <person name="Oliw E.H."/>
        </authorList>
    </citation>
    <scope>NUCLEOTIDE SEQUENCE [LARGE SCALE GENOMIC DNA]</scope>
    <source>
        <strain evidence="6">LMG 27134</strain>
    </source>
</reference>
<dbReference type="InterPro" id="IPR004843">
    <property type="entry name" value="Calcineurin-like_PHP"/>
</dbReference>
<keyword evidence="1" id="KW-0479">Metal-binding</keyword>
<dbReference type="Gene3D" id="3.60.21.10">
    <property type="match status" value="1"/>
</dbReference>
<dbReference type="GO" id="GO:0016787">
    <property type="term" value="F:hydrolase activity"/>
    <property type="evidence" value="ECO:0007669"/>
    <property type="project" value="UniProtKB-KW"/>
</dbReference>
<evidence type="ECO:0000313" key="6">
    <source>
        <dbReference type="EMBL" id="SAL45370.1"/>
    </source>
</evidence>
<name>A0A158HNV9_9BURK</name>
<dbReference type="SUPFAM" id="SSF56300">
    <property type="entry name" value="Metallo-dependent phosphatases"/>
    <property type="match status" value="1"/>
</dbReference>
<feature type="domain" description="Calcineurin-like phosphoesterase" evidence="5">
    <location>
        <begin position="4"/>
        <end position="191"/>
    </location>
</feature>
<dbReference type="EMBL" id="FCOK02000032">
    <property type="protein sequence ID" value="SAL45370.1"/>
    <property type="molecule type" value="Genomic_DNA"/>
</dbReference>
<keyword evidence="2" id="KW-0378">Hydrolase</keyword>
<gene>
    <name evidence="6" type="ORF">AWB69_04586</name>
</gene>
<dbReference type="CDD" id="cd07400">
    <property type="entry name" value="MPP_1"/>
    <property type="match status" value="1"/>
</dbReference>
<dbReference type="PANTHER" id="PTHR42988:SF2">
    <property type="entry name" value="CYCLIC NUCLEOTIDE PHOSPHODIESTERASE CBUA0032-RELATED"/>
    <property type="match status" value="1"/>
</dbReference>
<evidence type="ECO:0000256" key="3">
    <source>
        <dbReference type="ARBA" id="ARBA00023004"/>
    </source>
</evidence>
<organism evidence="6 7">
    <name type="scientific">Caballeronia udeis</name>
    <dbReference type="NCBI Taxonomy" id="1232866"/>
    <lineage>
        <taxon>Bacteria</taxon>
        <taxon>Pseudomonadati</taxon>
        <taxon>Pseudomonadota</taxon>
        <taxon>Betaproteobacteria</taxon>
        <taxon>Burkholderiales</taxon>
        <taxon>Burkholderiaceae</taxon>
        <taxon>Caballeronia</taxon>
    </lineage>
</organism>
<dbReference type="OrthoDB" id="9811542at2"/>
<evidence type="ECO:0000256" key="1">
    <source>
        <dbReference type="ARBA" id="ARBA00022723"/>
    </source>
</evidence>
<evidence type="ECO:0000256" key="2">
    <source>
        <dbReference type="ARBA" id="ARBA00022801"/>
    </source>
</evidence>
<dbReference type="GO" id="GO:0046872">
    <property type="term" value="F:metal ion binding"/>
    <property type="evidence" value="ECO:0007669"/>
    <property type="project" value="UniProtKB-KW"/>
</dbReference>
<evidence type="ECO:0000259" key="5">
    <source>
        <dbReference type="Pfam" id="PF00149"/>
    </source>
</evidence>
<dbReference type="InterPro" id="IPR050884">
    <property type="entry name" value="CNP_phosphodiesterase-III"/>
</dbReference>
<dbReference type="RefSeq" id="WP_062088794.1">
    <property type="nucleotide sequence ID" value="NZ_FCOK02000032.1"/>
</dbReference>